<dbReference type="InterPro" id="IPR005545">
    <property type="entry name" value="YCII"/>
</dbReference>
<organism evidence="3 4">
    <name type="scientific">Brachybacterium hainanense</name>
    <dbReference type="NCBI Taxonomy" id="1541174"/>
    <lineage>
        <taxon>Bacteria</taxon>
        <taxon>Bacillati</taxon>
        <taxon>Actinomycetota</taxon>
        <taxon>Actinomycetes</taxon>
        <taxon>Micrococcales</taxon>
        <taxon>Dermabacteraceae</taxon>
        <taxon>Brachybacterium</taxon>
    </lineage>
</organism>
<name>A0ABV6REN0_9MICO</name>
<evidence type="ECO:0000313" key="4">
    <source>
        <dbReference type="Proteomes" id="UP001589793"/>
    </source>
</evidence>
<dbReference type="SUPFAM" id="SSF54909">
    <property type="entry name" value="Dimeric alpha+beta barrel"/>
    <property type="match status" value="1"/>
</dbReference>
<reference evidence="3 4" key="1">
    <citation type="submission" date="2024-09" db="EMBL/GenBank/DDBJ databases">
        <authorList>
            <person name="Sun Q."/>
            <person name="Mori K."/>
        </authorList>
    </citation>
    <scope>NUCLEOTIDE SEQUENCE [LARGE SCALE GENOMIC DNA]</scope>
    <source>
        <strain evidence="3 4">CICC 10874</strain>
    </source>
</reference>
<gene>
    <name evidence="3" type="ORF">ACFFF6_10195</name>
</gene>
<comment type="caution">
    <text evidence="3">The sequence shown here is derived from an EMBL/GenBank/DDBJ whole genome shotgun (WGS) entry which is preliminary data.</text>
</comment>
<evidence type="ECO:0000259" key="2">
    <source>
        <dbReference type="Pfam" id="PF03795"/>
    </source>
</evidence>
<dbReference type="InterPro" id="IPR011008">
    <property type="entry name" value="Dimeric_a/b-barrel"/>
</dbReference>
<dbReference type="RefSeq" id="WP_376980297.1">
    <property type="nucleotide sequence ID" value="NZ_JBHLSV010000010.1"/>
</dbReference>
<comment type="similarity">
    <text evidence="1">Belongs to the YciI family.</text>
</comment>
<keyword evidence="4" id="KW-1185">Reference proteome</keyword>
<dbReference type="Pfam" id="PF03795">
    <property type="entry name" value="YCII"/>
    <property type="match status" value="1"/>
</dbReference>
<accession>A0ABV6REN0</accession>
<evidence type="ECO:0000256" key="1">
    <source>
        <dbReference type="ARBA" id="ARBA00007689"/>
    </source>
</evidence>
<dbReference type="Proteomes" id="UP001589793">
    <property type="component" value="Unassembled WGS sequence"/>
</dbReference>
<feature type="domain" description="YCII-related" evidence="2">
    <location>
        <begin position="30"/>
        <end position="100"/>
    </location>
</feature>
<evidence type="ECO:0000313" key="3">
    <source>
        <dbReference type="EMBL" id="MFC0674323.1"/>
    </source>
</evidence>
<proteinExistence type="inferred from homology"/>
<dbReference type="EMBL" id="JBHLSV010000010">
    <property type="protein sequence ID" value="MFC0674323.1"/>
    <property type="molecule type" value="Genomic_DNA"/>
</dbReference>
<sequence>MTSESTGTGSAWAALIHSPGPTASGPLFRDPRFAHHLAFLRSLDEKGWLVAAGSFADADGEGMTVVRCPASVGLDGVERLARADEAVVSGLLSVRIRPWRVVMAGT</sequence>
<protein>
    <submittedName>
        <fullName evidence="3">YciI family protein</fullName>
    </submittedName>
</protein>